<name>A0A061R4C9_9CHLO</name>
<protein>
    <submittedName>
        <fullName evidence="2">Uncharacterized protein</fullName>
    </submittedName>
</protein>
<accession>A0A061R4C9</accession>
<feature type="compositionally biased region" description="Basic and acidic residues" evidence="1">
    <location>
        <begin position="18"/>
        <end position="36"/>
    </location>
</feature>
<dbReference type="EMBL" id="GBEZ01021196">
    <property type="protein sequence ID" value="JAC65535.1"/>
    <property type="molecule type" value="Transcribed_RNA"/>
</dbReference>
<evidence type="ECO:0000313" key="2">
    <source>
        <dbReference type="EMBL" id="JAC65535.1"/>
    </source>
</evidence>
<organism evidence="2">
    <name type="scientific">Tetraselmis sp. GSL018</name>
    <dbReference type="NCBI Taxonomy" id="582737"/>
    <lineage>
        <taxon>Eukaryota</taxon>
        <taxon>Viridiplantae</taxon>
        <taxon>Chlorophyta</taxon>
        <taxon>core chlorophytes</taxon>
        <taxon>Chlorodendrophyceae</taxon>
        <taxon>Chlorodendrales</taxon>
        <taxon>Chlorodendraceae</taxon>
        <taxon>Tetraselmis</taxon>
    </lineage>
</organism>
<feature type="compositionally biased region" description="Basic and acidic residues" evidence="1">
    <location>
        <begin position="1"/>
        <end position="10"/>
    </location>
</feature>
<feature type="non-terminal residue" evidence="2">
    <location>
        <position position="1"/>
    </location>
</feature>
<reference evidence="2" key="1">
    <citation type="submission" date="2014-05" db="EMBL/GenBank/DDBJ databases">
        <title>The transcriptome of the halophilic microalga Tetraselmis sp. GSL018 isolated from the Great Salt Lake, Utah.</title>
        <authorList>
            <person name="Jinkerson R.E."/>
            <person name="D'Adamo S."/>
            <person name="Posewitz M.C."/>
        </authorList>
    </citation>
    <scope>NUCLEOTIDE SEQUENCE</scope>
    <source>
        <strain evidence="2">GSL018</strain>
    </source>
</reference>
<evidence type="ECO:0000256" key="1">
    <source>
        <dbReference type="SAM" id="MobiDB-lite"/>
    </source>
</evidence>
<sequence length="36" mass="3949">SVAVDRHCYEAGKSVGDPTDRHRSEDGIAVRKPNEP</sequence>
<proteinExistence type="predicted"/>
<feature type="region of interest" description="Disordered" evidence="1">
    <location>
        <begin position="1"/>
        <end position="36"/>
    </location>
</feature>
<gene>
    <name evidence="2" type="ORF">TSPGSL018_15814</name>
</gene>
<dbReference type="AlphaFoldDB" id="A0A061R4C9"/>